<dbReference type="GO" id="GO:0016020">
    <property type="term" value="C:membrane"/>
    <property type="evidence" value="ECO:0007669"/>
    <property type="project" value="TreeGrafter"/>
</dbReference>
<keyword evidence="2" id="KW-0378">Hydrolase</keyword>
<dbReference type="Gene3D" id="3.30.420.150">
    <property type="entry name" value="Exopolyphosphatase. Domain 2"/>
    <property type="match status" value="1"/>
</dbReference>
<keyword evidence="7" id="KW-1185">Reference proteome</keyword>
<evidence type="ECO:0000256" key="4">
    <source>
        <dbReference type="SAM" id="MobiDB-lite"/>
    </source>
</evidence>
<sequence length="271" mass="30263">MDLSTTLQIQSKRAVPSRSSRLHSKCLILSLSLLALPFLFYLLSTARKLHLSPKFAHSLFGIVNHPPRPRRLPDPRLPLPRRKRRPSSSMLARPALSSFAANTDAAGASLAPLLPLRHNAGAQERASHCEAALVLRSSGFWFKDDWARVISGEEQGVYCLVELGGASLQVTFAHNETLEVQSSPSRIIKLFGVTYHLYSQGLPQFGQDAAWESLYENSRELTPFSNSTEGSLVHPCVPRGYKLMVNASDEQFLVSPRWETFLNASLKLWHY</sequence>
<dbReference type="AlphaFoldDB" id="A0AAW1XV14"/>
<reference evidence="6 7" key="1">
    <citation type="journal article" date="2023" name="G3 (Bethesda)">
        <title>A chromosome-length genome assembly and annotation of blackberry (Rubus argutus, cv. 'Hillquist').</title>
        <authorList>
            <person name="Bruna T."/>
            <person name="Aryal R."/>
            <person name="Dudchenko O."/>
            <person name="Sargent D.J."/>
            <person name="Mead D."/>
            <person name="Buti M."/>
            <person name="Cavallini A."/>
            <person name="Hytonen T."/>
            <person name="Andres J."/>
            <person name="Pham M."/>
            <person name="Weisz D."/>
            <person name="Mascagni F."/>
            <person name="Usai G."/>
            <person name="Natali L."/>
            <person name="Bassil N."/>
            <person name="Fernandez G.E."/>
            <person name="Lomsadze A."/>
            <person name="Armour M."/>
            <person name="Olukolu B."/>
            <person name="Poorten T."/>
            <person name="Britton C."/>
            <person name="Davik J."/>
            <person name="Ashrafi H."/>
            <person name="Aiden E.L."/>
            <person name="Borodovsky M."/>
            <person name="Worthington M."/>
        </authorList>
    </citation>
    <scope>NUCLEOTIDE SEQUENCE [LARGE SCALE GENOMIC DNA]</scope>
    <source>
        <strain evidence="6">PI 553951</strain>
    </source>
</reference>
<organism evidence="6 7">
    <name type="scientific">Rubus argutus</name>
    <name type="common">Southern blackberry</name>
    <dbReference type="NCBI Taxonomy" id="59490"/>
    <lineage>
        <taxon>Eukaryota</taxon>
        <taxon>Viridiplantae</taxon>
        <taxon>Streptophyta</taxon>
        <taxon>Embryophyta</taxon>
        <taxon>Tracheophyta</taxon>
        <taxon>Spermatophyta</taxon>
        <taxon>Magnoliopsida</taxon>
        <taxon>eudicotyledons</taxon>
        <taxon>Gunneridae</taxon>
        <taxon>Pentapetalae</taxon>
        <taxon>rosids</taxon>
        <taxon>fabids</taxon>
        <taxon>Rosales</taxon>
        <taxon>Rosaceae</taxon>
        <taxon>Rosoideae</taxon>
        <taxon>Rosoideae incertae sedis</taxon>
        <taxon>Rubus</taxon>
    </lineage>
</organism>
<name>A0AAW1XV14_RUBAR</name>
<keyword evidence="5" id="KW-0812">Transmembrane</keyword>
<feature type="binding site" evidence="3">
    <location>
        <begin position="165"/>
        <end position="169"/>
    </location>
    <ligand>
        <name>ATP</name>
        <dbReference type="ChEBI" id="CHEBI:30616"/>
    </ligand>
</feature>
<dbReference type="EMBL" id="JBEDUW010000003">
    <property type="protein sequence ID" value="KAK9939332.1"/>
    <property type="molecule type" value="Genomic_DNA"/>
</dbReference>
<keyword evidence="5" id="KW-0472">Membrane</keyword>
<dbReference type="Proteomes" id="UP001457282">
    <property type="component" value="Unassembled WGS sequence"/>
</dbReference>
<keyword evidence="3" id="KW-0067">ATP-binding</keyword>
<proteinExistence type="inferred from homology"/>
<evidence type="ECO:0000313" key="7">
    <source>
        <dbReference type="Proteomes" id="UP001457282"/>
    </source>
</evidence>
<feature type="transmembrane region" description="Helical" evidence="5">
    <location>
        <begin position="26"/>
        <end position="44"/>
    </location>
</feature>
<feature type="region of interest" description="Disordered" evidence="4">
    <location>
        <begin position="70"/>
        <end position="92"/>
    </location>
</feature>
<dbReference type="GO" id="GO:0005524">
    <property type="term" value="F:ATP binding"/>
    <property type="evidence" value="ECO:0007669"/>
    <property type="project" value="UniProtKB-KW"/>
</dbReference>
<evidence type="ECO:0000256" key="1">
    <source>
        <dbReference type="ARBA" id="ARBA00009283"/>
    </source>
</evidence>
<evidence type="ECO:0000256" key="2">
    <source>
        <dbReference type="ARBA" id="ARBA00022801"/>
    </source>
</evidence>
<evidence type="ECO:0000256" key="5">
    <source>
        <dbReference type="SAM" id="Phobius"/>
    </source>
</evidence>
<keyword evidence="5" id="KW-1133">Transmembrane helix</keyword>
<dbReference type="PANTHER" id="PTHR11782:SF96">
    <property type="entry name" value="APYRASE 6-RELATED"/>
    <property type="match status" value="1"/>
</dbReference>
<dbReference type="InterPro" id="IPR000407">
    <property type="entry name" value="GDA1_CD39_NTPase"/>
</dbReference>
<dbReference type="PANTHER" id="PTHR11782">
    <property type="entry name" value="ADENOSINE/GUANOSINE DIPHOSPHATASE"/>
    <property type="match status" value="1"/>
</dbReference>
<comment type="similarity">
    <text evidence="1">Belongs to the GDA1/CD39 NTPase family.</text>
</comment>
<dbReference type="GO" id="GO:0017110">
    <property type="term" value="F:nucleoside diphosphate phosphatase activity"/>
    <property type="evidence" value="ECO:0007669"/>
    <property type="project" value="TreeGrafter"/>
</dbReference>
<accession>A0AAW1XV14</accession>
<dbReference type="GO" id="GO:0009134">
    <property type="term" value="P:nucleoside diphosphate catabolic process"/>
    <property type="evidence" value="ECO:0007669"/>
    <property type="project" value="TreeGrafter"/>
</dbReference>
<gene>
    <name evidence="6" type="ORF">M0R45_016030</name>
</gene>
<evidence type="ECO:0000256" key="3">
    <source>
        <dbReference type="PIRSR" id="PIRSR600407-2"/>
    </source>
</evidence>
<evidence type="ECO:0000313" key="6">
    <source>
        <dbReference type="EMBL" id="KAK9939332.1"/>
    </source>
</evidence>
<keyword evidence="3" id="KW-0547">Nucleotide-binding</keyword>
<comment type="caution">
    <text evidence="6">The sequence shown here is derived from an EMBL/GenBank/DDBJ whole genome shotgun (WGS) entry which is preliminary data.</text>
</comment>
<protein>
    <submittedName>
        <fullName evidence="6">Uncharacterized protein</fullName>
    </submittedName>
</protein>